<organism evidence="1 2">
    <name type="scientific">Serratia symbiotica</name>
    <dbReference type="NCBI Taxonomy" id="138074"/>
    <lineage>
        <taxon>Bacteria</taxon>
        <taxon>Pseudomonadati</taxon>
        <taxon>Pseudomonadota</taxon>
        <taxon>Gammaproteobacteria</taxon>
        <taxon>Enterobacterales</taxon>
        <taxon>Yersiniaceae</taxon>
        <taxon>Serratia</taxon>
    </lineage>
</organism>
<evidence type="ECO:0000313" key="2">
    <source>
        <dbReference type="Proteomes" id="UP000324392"/>
    </source>
</evidence>
<accession>A0A455VS33</accession>
<dbReference type="EMBL" id="AP019531">
    <property type="protein sequence ID" value="BBI92745.1"/>
    <property type="molecule type" value="Genomic_DNA"/>
</dbReference>
<dbReference type="Proteomes" id="UP000324392">
    <property type="component" value="Chromosome"/>
</dbReference>
<gene>
    <name evidence="1" type="ORF">SSYIS1_26160</name>
</gene>
<sequence>MILRCCTHGHPGCRDVSDVKFEDGLLHINLLHRAGSAAAAAHQQHTE</sequence>
<name>A0A455VS33_9GAMM</name>
<proteinExistence type="predicted"/>
<dbReference type="AlphaFoldDB" id="A0A455VS33"/>
<reference evidence="1 2" key="1">
    <citation type="submission" date="2019-03" db="EMBL/GenBank/DDBJ databases">
        <title>The genome sequence of Candidatus Serratia symbiotica strain IS.</title>
        <authorList>
            <person name="Nikoh N."/>
            <person name="Koga R."/>
            <person name="Oshima K."/>
            <person name="Hattori M."/>
            <person name="Fukatsu T."/>
        </authorList>
    </citation>
    <scope>NUCLEOTIDE SEQUENCE [LARGE SCALE GENOMIC DNA]</scope>
    <source>
        <strain evidence="1 2">IS</strain>
    </source>
</reference>
<evidence type="ECO:0000313" key="1">
    <source>
        <dbReference type="EMBL" id="BBI92745.1"/>
    </source>
</evidence>
<protein>
    <submittedName>
        <fullName evidence="1">Uncharacterized protein</fullName>
    </submittedName>
</protein>